<gene>
    <name evidence="2" type="primary">traS</name>
</gene>
<dbReference type="EMBL" id="MH325469">
    <property type="protein sequence ID" value="AXJ99765.1"/>
    <property type="molecule type" value="Genomic_DNA"/>
</dbReference>
<evidence type="ECO:0000256" key="1">
    <source>
        <dbReference type="SAM" id="Phobius"/>
    </source>
</evidence>
<keyword evidence="2" id="KW-0614">Plasmid</keyword>
<feature type="transmembrane region" description="Helical" evidence="1">
    <location>
        <begin position="65"/>
        <end position="89"/>
    </location>
</feature>
<feature type="transmembrane region" description="Helical" evidence="1">
    <location>
        <begin position="29"/>
        <end position="45"/>
    </location>
</feature>
<protein>
    <submittedName>
        <fullName evidence="2">TraS</fullName>
    </submittedName>
</protein>
<dbReference type="Pfam" id="PF10624">
    <property type="entry name" value="TraS"/>
    <property type="match status" value="1"/>
</dbReference>
<reference evidence="2" key="1">
    <citation type="submission" date="2018-05" db="EMBL/GenBank/DDBJ databases">
        <title>Complete Sequences of Plasmids Bearing rmtG 16S rRNA Methyltransferase Gene in Enterobacter hormaechei in Brazil.</title>
        <authorList>
            <person name="Martins E.R."/>
            <person name="Bueno M.F.C."/>
            <person name="Francisco G.R."/>
            <person name="Casella T."/>
            <person name="Garcia D.O."/>
            <person name="de Vasconcelos A.T.R."/>
            <person name="de Almeida L.G."/>
            <person name="Gerber A.L."/>
            <person name="Nogueira M.C.L."/>
        </authorList>
    </citation>
    <scope>NUCLEOTIDE SEQUENCE</scope>
    <source>
        <strain evidence="2">Ec13</strain>
        <plasmid evidence="2">pEc13</plasmid>
    </source>
</reference>
<dbReference type="InterPro" id="IPR018898">
    <property type="entry name" value="Eex_TraS"/>
</dbReference>
<keyword evidence="1" id="KW-0472">Membrane</keyword>
<name>A0A3S7QGS7_9ENTR</name>
<keyword evidence="1" id="KW-1133">Transmembrane helix</keyword>
<geneLocation type="plasmid" evidence="2">
    <name>pEc13</name>
</geneLocation>
<keyword evidence="1" id="KW-0812">Transmembrane</keyword>
<evidence type="ECO:0000313" key="2">
    <source>
        <dbReference type="EMBL" id="AXJ99765.1"/>
    </source>
</evidence>
<dbReference type="AlphaFoldDB" id="A0A3S7QGS7"/>
<feature type="transmembrane region" description="Helical" evidence="1">
    <location>
        <begin position="7"/>
        <end position="23"/>
    </location>
</feature>
<sequence length="158" mass="17616">MKEVMRVLWVVSVQYIACWFSGWDAASTFFMLVVLFLWQTIFTYINHHLSRRKEGDSRDVSSLIYLLCSFPALFSPLISMLIFIGLTVFRVCTIGGVTVGAKSLKEQFTFDGAYIGQSDTDCSEPMRSNPATGLPMCGVVDSSGNAYGSSIRVDSHYH</sequence>
<proteinExistence type="predicted"/>
<organism evidence="2">
    <name type="scientific">Enterobacter hormaechei</name>
    <dbReference type="NCBI Taxonomy" id="158836"/>
    <lineage>
        <taxon>Bacteria</taxon>
        <taxon>Pseudomonadati</taxon>
        <taxon>Pseudomonadota</taxon>
        <taxon>Gammaproteobacteria</taxon>
        <taxon>Enterobacterales</taxon>
        <taxon>Enterobacteriaceae</taxon>
        <taxon>Enterobacter</taxon>
        <taxon>Enterobacter cloacae complex</taxon>
    </lineage>
</organism>
<dbReference type="RefSeq" id="WP_071886900.1">
    <property type="nucleotide sequence ID" value="NZ_CP175620.1"/>
</dbReference>
<accession>A0A3S7QGS7</accession>